<evidence type="ECO:0000313" key="3">
    <source>
        <dbReference type="Proteomes" id="UP000241462"/>
    </source>
</evidence>
<dbReference type="EMBL" id="KZ678576">
    <property type="protein sequence ID" value="PSR79197.1"/>
    <property type="molecule type" value="Genomic_DNA"/>
</dbReference>
<dbReference type="Proteomes" id="UP000241462">
    <property type="component" value="Unassembled WGS sequence"/>
</dbReference>
<reference evidence="2 3" key="1">
    <citation type="journal article" date="2018" name="Mycol. Prog.">
        <title>Coniella lustricola, a new species from submerged detritus.</title>
        <authorList>
            <person name="Raudabaugh D.B."/>
            <person name="Iturriaga T."/>
            <person name="Carver A."/>
            <person name="Mondo S."/>
            <person name="Pangilinan J."/>
            <person name="Lipzen A."/>
            <person name="He G."/>
            <person name="Amirebrahimi M."/>
            <person name="Grigoriev I.V."/>
            <person name="Miller A.N."/>
        </authorList>
    </citation>
    <scope>NUCLEOTIDE SEQUENCE [LARGE SCALE GENOMIC DNA]</scope>
    <source>
        <strain evidence="2 3">B22-T-1</strain>
    </source>
</reference>
<name>A0A2T2ZXR9_9PEZI</name>
<keyword evidence="3" id="KW-1185">Reference proteome</keyword>
<organism evidence="2 3">
    <name type="scientific">Coniella lustricola</name>
    <dbReference type="NCBI Taxonomy" id="2025994"/>
    <lineage>
        <taxon>Eukaryota</taxon>
        <taxon>Fungi</taxon>
        <taxon>Dikarya</taxon>
        <taxon>Ascomycota</taxon>
        <taxon>Pezizomycotina</taxon>
        <taxon>Sordariomycetes</taxon>
        <taxon>Sordariomycetidae</taxon>
        <taxon>Diaporthales</taxon>
        <taxon>Schizoparmaceae</taxon>
        <taxon>Coniella</taxon>
    </lineage>
</organism>
<feature type="compositionally biased region" description="Low complexity" evidence="1">
    <location>
        <begin position="202"/>
        <end position="214"/>
    </location>
</feature>
<dbReference type="AlphaFoldDB" id="A0A2T2ZXR9"/>
<feature type="region of interest" description="Disordered" evidence="1">
    <location>
        <begin position="156"/>
        <end position="181"/>
    </location>
</feature>
<feature type="region of interest" description="Disordered" evidence="1">
    <location>
        <begin position="197"/>
        <end position="224"/>
    </location>
</feature>
<evidence type="ECO:0000313" key="2">
    <source>
        <dbReference type="EMBL" id="PSR79197.1"/>
    </source>
</evidence>
<sequence length="224" mass="25418">MNARVLSTAIRQVRPSAGPLAPRALLQQRFASSQKQPSNVAQFYKTFTRPVAKVLLLAIFTYQLAYWGWVKLEQDETRVDREAEMVALESAVAWMSGDDSLKSRTLDTWRRQGIDPTTLRLETLATLARQPPAERQRTVEEFTQLVYTKVRDLSMSSSSKSAGSSSSSKEPSLEESQAQYAELEKRYEQELQRLRDAEARELSQSSSSQLAQSAGHKGSWWKIW</sequence>
<protein>
    <submittedName>
        <fullName evidence="2">Uncharacterized protein</fullName>
    </submittedName>
</protein>
<feature type="compositionally biased region" description="Low complexity" evidence="1">
    <location>
        <begin position="156"/>
        <end position="176"/>
    </location>
</feature>
<proteinExistence type="predicted"/>
<gene>
    <name evidence="2" type="ORF">BD289DRAFT_485684</name>
</gene>
<dbReference type="OrthoDB" id="2120024at2759"/>
<evidence type="ECO:0000256" key="1">
    <source>
        <dbReference type="SAM" id="MobiDB-lite"/>
    </source>
</evidence>
<accession>A0A2T2ZXR9</accession>
<dbReference type="InParanoid" id="A0A2T2ZXR9"/>